<organism evidence="5 6">
    <name type="scientific">Collinsella stercoris DSM 13279</name>
    <dbReference type="NCBI Taxonomy" id="445975"/>
    <lineage>
        <taxon>Bacteria</taxon>
        <taxon>Bacillati</taxon>
        <taxon>Actinomycetota</taxon>
        <taxon>Coriobacteriia</taxon>
        <taxon>Coriobacteriales</taxon>
        <taxon>Coriobacteriaceae</taxon>
        <taxon>Collinsella</taxon>
    </lineage>
</organism>
<comment type="similarity">
    <text evidence="1">Belongs to the bacterial solute-binding protein 3 family.</text>
</comment>
<dbReference type="eggNOG" id="COG0834">
    <property type="taxonomic scope" value="Bacteria"/>
</dbReference>
<dbReference type="SUPFAM" id="SSF53850">
    <property type="entry name" value="Periplasmic binding protein-like II"/>
    <property type="match status" value="1"/>
</dbReference>
<reference evidence="5 6" key="2">
    <citation type="submission" date="2008-10" db="EMBL/GenBank/DDBJ databases">
        <authorList>
            <person name="Fulton L."/>
            <person name="Clifton S."/>
            <person name="Fulton B."/>
            <person name="Xu J."/>
            <person name="Minx P."/>
            <person name="Pepin K.H."/>
            <person name="Johnson M."/>
            <person name="Thiruvilangam P."/>
            <person name="Bhonagiri V."/>
            <person name="Nash W.E."/>
            <person name="Mardis E.R."/>
            <person name="Wilson R.K."/>
        </authorList>
    </citation>
    <scope>NUCLEOTIDE SEQUENCE [LARGE SCALE GENOMIC DNA]</scope>
    <source>
        <strain evidence="5 6">DSM 13279</strain>
    </source>
</reference>
<dbReference type="OrthoDB" id="9807888at2"/>
<dbReference type="InterPro" id="IPR051455">
    <property type="entry name" value="Bact_solute-bind_prot3"/>
</dbReference>
<dbReference type="GO" id="GO:0006865">
    <property type="term" value="P:amino acid transport"/>
    <property type="evidence" value="ECO:0007669"/>
    <property type="project" value="TreeGrafter"/>
</dbReference>
<dbReference type="PANTHER" id="PTHR30085">
    <property type="entry name" value="AMINO ACID ABC TRANSPORTER PERMEASE"/>
    <property type="match status" value="1"/>
</dbReference>
<reference evidence="5 6" key="1">
    <citation type="submission" date="2008-10" db="EMBL/GenBank/DDBJ databases">
        <title>Draft genome sequence of Collinsella stercoris (DSM 13279).</title>
        <authorList>
            <person name="Sudarsanam P."/>
            <person name="Ley R."/>
            <person name="Guruge J."/>
            <person name="Turnbaugh P.J."/>
            <person name="Mahowald M."/>
            <person name="Liep D."/>
            <person name="Gordon J."/>
        </authorList>
    </citation>
    <scope>NUCLEOTIDE SEQUENCE [LARGE SCALE GENOMIC DNA]</scope>
    <source>
        <strain evidence="5 6">DSM 13279</strain>
    </source>
</reference>
<accession>B6G7N8</accession>
<keyword evidence="3" id="KW-0732">Signal</keyword>
<dbReference type="SMART" id="SM00062">
    <property type="entry name" value="PBPb"/>
    <property type="match status" value="1"/>
</dbReference>
<feature type="domain" description="Solute-binding protein family 3/N-terminal" evidence="4">
    <location>
        <begin position="42"/>
        <end position="275"/>
    </location>
</feature>
<keyword evidence="6" id="KW-1185">Reference proteome</keyword>
<dbReference type="GO" id="GO:0005576">
    <property type="term" value="C:extracellular region"/>
    <property type="evidence" value="ECO:0007669"/>
    <property type="project" value="TreeGrafter"/>
</dbReference>
<comment type="caution">
    <text evidence="5">The sequence shown here is derived from an EMBL/GenBank/DDBJ whole genome shotgun (WGS) entry which is preliminary data.</text>
</comment>
<name>B6G7N8_9ACTN</name>
<dbReference type="EMBL" id="ABXJ01000007">
    <property type="protein sequence ID" value="EEA91693.1"/>
    <property type="molecule type" value="Genomic_DNA"/>
</dbReference>
<dbReference type="Proteomes" id="UP000003560">
    <property type="component" value="Unassembled WGS sequence"/>
</dbReference>
<dbReference type="Pfam" id="PF00497">
    <property type="entry name" value="SBP_bac_3"/>
    <property type="match status" value="1"/>
</dbReference>
<dbReference type="HOGENOM" id="CLU_1010070_0_0_11"/>
<evidence type="ECO:0000256" key="3">
    <source>
        <dbReference type="ARBA" id="ARBA00022729"/>
    </source>
</evidence>
<evidence type="ECO:0000313" key="5">
    <source>
        <dbReference type="EMBL" id="EEA91693.1"/>
    </source>
</evidence>
<protein>
    <submittedName>
        <fullName evidence="5">Putative bifunctional adhesin/ABC transporter aspartate/glutamate-binding protein</fullName>
    </submittedName>
</protein>
<gene>
    <name evidence="5" type="ORF">COLSTE_00078</name>
</gene>
<evidence type="ECO:0000313" key="6">
    <source>
        <dbReference type="Proteomes" id="UP000003560"/>
    </source>
</evidence>
<keyword evidence="2" id="KW-0813">Transport</keyword>
<dbReference type="PANTHER" id="PTHR30085:SF6">
    <property type="entry name" value="ABC TRANSPORTER GLUTAMINE-BINDING PROTEIN GLNH"/>
    <property type="match status" value="1"/>
</dbReference>
<evidence type="ECO:0000259" key="4">
    <source>
        <dbReference type="SMART" id="SM00062"/>
    </source>
</evidence>
<dbReference type="Gene3D" id="3.40.190.10">
    <property type="entry name" value="Periplasmic binding protein-like II"/>
    <property type="match status" value="2"/>
</dbReference>
<feature type="non-terminal residue" evidence="5">
    <location>
        <position position="1"/>
    </location>
</feature>
<dbReference type="STRING" id="445975.COLSTE_00078"/>
<dbReference type="RefSeq" id="WP_006719447.1">
    <property type="nucleotide sequence ID" value="NZ_DS995474.1"/>
</dbReference>
<proteinExistence type="inferred from homology"/>
<evidence type="ECO:0000256" key="1">
    <source>
        <dbReference type="ARBA" id="ARBA00010333"/>
    </source>
</evidence>
<sequence>ASAALMGAGVLAGCGAGSGATQQGSTSAAPGSKLAAIQARGQLNAGVKKDVPGYGYYDPAARTYEGMEIDLCYQVAASIFGVSYEEARERELVAFTDVTPKTRGPLIDNDQLDIVCATYTITPERRESWDFSSAYRTDYVGLMVKKRSGFKRIADLDGRIIGVSQGATTQGLIEQMLKDEDIDATPEFLAFSGYPIIKSSLDAGNIDCFAMDRSTLAGYMNETVELLEPEVKFGEQQYGIATKKGSDLSAVVDQTVLDCAASGWLDEKIKEWGLV</sequence>
<dbReference type="GO" id="GO:0030288">
    <property type="term" value="C:outer membrane-bounded periplasmic space"/>
    <property type="evidence" value="ECO:0007669"/>
    <property type="project" value="TreeGrafter"/>
</dbReference>
<evidence type="ECO:0000256" key="2">
    <source>
        <dbReference type="ARBA" id="ARBA00022448"/>
    </source>
</evidence>
<dbReference type="InterPro" id="IPR001638">
    <property type="entry name" value="Solute-binding_3/MltF_N"/>
</dbReference>
<dbReference type="AlphaFoldDB" id="B6G7N8"/>